<dbReference type="AlphaFoldDB" id="A0A6C0KAJ5"/>
<accession>A0A6C0KAJ5</accession>
<feature type="coiled-coil region" evidence="1">
    <location>
        <begin position="100"/>
        <end position="127"/>
    </location>
</feature>
<feature type="region of interest" description="Disordered" evidence="2">
    <location>
        <begin position="466"/>
        <end position="496"/>
    </location>
</feature>
<dbReference type="EMBL" id="MN740824">
    <property type="protein sequence ID" value="QHU13727.1"/>
    <property type="molecule type" value="Genomic_DNA"/>
</dbReference>
<feature type="compositionally biased region" description="Low complexity" evidence="2">
    <location>
        <begin position="466"/>
        <end position="480"/>
    </location>
</feature>
<reference evidence="3" key="1">
    <citation type="journal article" date="2020" name="Nature">
        <title>Giant virus diversity and host interactions through global metagenomics.</title>
        <authorList>
            <person name="Schulz F."/>
            <person name="Roux S."/>
            <person name="Paez-Espino D."/>
            <person name="Jungbluth S."/>
            <person name="Walsh D.A."/>
            <person name="Denef V.J."/>
            <person name="McMahon K.D."/>
            <person name="Konstantinidis K.T."/>
            <person name="Eloe-Fadrosh E.A."/>
            <person name="Kyrpides N.C."/>
            <person name="Woyke T."/>
        </authorList>
    </citation>
    <scope>NUCLEOTIDE SEQUENCE</scope>
    <source>
        <strain evidence="3">GVMAG-S-1101178-73</strain>
    </source>
</reference>
<keyword evidence="1" id="KW-0175">Coiled coil</keyword>
<proteinExistence type="predicted"/>
<feature type="compositionally biased region" description="Basic and acidic residues" evidence="2">
    <location>
        <begin position="364"/>
        <end position="374"/>
    </location>
</feature>
<protein>
    <submittedName>
        <fullName evidence="3">Uncharacterized protein</fullName>
    </submittedName>
</protein>
<organism evidence="3">
    <name type="scientific">viral metagenome</name>
    <dbReference type="NCBI Taxonomy" id="1070528"/>
    <lineage>
        <taxon>unclassified sequences</taxon>
        <taxon>metagenomes</taxon>
        <taxon>organismal metagenomes</taxon>
    </lineage>
</organism>
<evidence type="ECO:0000256" key="2">
    <source>
        <dbReference type="SAM" id="MobiDB-lite"/>
    </source>
</evidence>
<feature type="region of interest" description="Disordered" evidence="2">
    <location>
        <begin position="284"/>
        <end position="315"/>
    </location>
</feature>
<feature type="region of interest" description="Disordered" evidence="2">
    <location>
        <begin position="344"/>
        <end position="374"/>
    </location>
</feature>
<evidence type="ECO:0000256" key="1">
    <source>
        <dbReference type="SAM" id="Coils"/>
    </source>
</evidence>
<evidence type="ECO:0000313" key="3">
    <source>
        <dbReference type="EMBL" id="QHU13727.1"/>
    </source>
</evidence>
<name>A0A6C0KAJ5_9ZZZZ</name>
<feature type="compositionally biased region" description="Basic and acidic residues" evidence="2">
    <location>
        <begin position="297"/>
        <end position="315"/>
    </location>
</feature>
<sequence>MSLENLLGKPHYDYKLYIDKFNIVMEAIEEIAFLSNTLDYDRLVVFFKEIIETFEFFKNIDENDDNSEGFSNMNNKDDLILSIINCDEYKNLVNFMETYKNTIIRKCDKLKGKIEDLQQLLNDSKANDYILKDFRGNIDLMNSKMLSINEKLLDNIDTTLPDIKIEKINFNIKLITKNDIICILSSYPILKKFVYKHMHVIDREYYTPTKDDVIEFRNELYKIYEMLCKYFNDKRKNYVEDISTKFRDVLELVENLEEYEHTANASVDANAVVEANAVEATDTAIGAEGGYGEGDEGIAKEKIDTNDEDTGDKGLKKAKQLKELETEEPEEQDNKNKSVIAKNIEKKEPAPALTPAQALGLEHTNTKKEDENEADFRKLEESMNNTQNERANPLGAAQGMLEDAVQQQTKQLTALTDAANKQTKQLTALADTAKGQFTSIFDSVGSLKAQAAQATTPAGLFALASGQAQQPQQGERGQLQIPTYTRGLAGSVAKSK</sequence>